<dbReference type="AlphaFoldDB" id="A0AA40AEI0"/>
<proteinExistence type="predicted"/>
<evidence type="ECO:0000313" key="3">
    <source>
        <dbReference type="Proteomes" id="UP001172159"/>
    </source>
</evidence>
<gene>
    <name evidence="2" type="ORF">B0T21DRAFT_454629</name>
</gene>
<dbReference type="Proteomes" id="UP001172159">
    <property type="component" value="Unassembled WGS sequence"/>
</dbReference>
<evidence type="ECO:0000313" key="2">
    <source>
        <dbReference type="EMBL" id="KAK0714401.1"/>
    </source>
</evidence>
<comment type="caution">
    <text evidence="2">The sequence shown here is derived from an EMBL/GenBank/DDBJ whole genome shotgun (WGS) entry which is preliminary data.</text>
</comment>
<dbReference type="PANTHER" id="PTHR40619">
    <property type="entry name" value="FUNGAL STAND N-TERMINAL GOODBYE DOMAIN-CONTAINING PROTEIN"/>
    <property type="match status" value="1"/>
</dbReference>
<name>A0AA40AEI0_9PEZI</name>
<evidence type="ECO:0000256" key="1">
    <source>
        <dbReference type="SAM" id="MobiDB-lite"/>
    </source>
</evidence>
<dbReference type="PANTHER" id="PTHR40619:SF3">
    <property type="entry name" value="FUNGAL STAND N-TERMINAL GOODBYE DOMAIN-CONTAINING PROTEIN"/>
    <property type="match status" value="1"/>
</dbReference>
<dbReference type="EMBL" id="JAUKTV010000015">
    <property type="protein sequence ID" value="KAK0714401.1"/>
    <property type="molecule type" value="Genomic_DNA"/>
</dbReference>
<accession>A0AA40AEI0</accession>
<organism evidence="2 3">
    <name type="scientific">Apiosordaria backusii</name>
    <dbReference type="NCBI Taxonomy" id="314023"/>
    <lineage>
        <taxon>Eukaryota</taxon>
        <taxon>Fungi</taxon>
        <taxon>Dikarya</taxon>
        <taxon>Ascomycota</taxon>
        <taxon>Pezizomycotina</taxon>
        <taxon>Sordariomycetes</taxon>
        <taxon>Sordariomycetidae</taxon>
        <taxon>Sordariales</taxon>
        <taxon>Lasiosphaeriaceae</taxon>
        <taxon>Apiosordaria</taxon>
    </lineage>
</organism>
<feature type="compositionally biased region" description="Basic residues" evidence="1">
    <location>
        <begin position="548"/>
        <end position="557"/>
    </location>
</feature>
<sequence>MQQFKERLVNFVSLLKDRNVDTELGIIIKSPNDPDFTIGYILQVVGKIEEGPEDKPLWKARTCKSFIRKCYRKVEDNKGIVEGLLKMVPNDSYGALISGGFAVILAAVEKHVKEREAIQQFLADIPDKLGMLQRLSDIHSETERLHCCIDAVLVSIFTVLERIVDDLTDTWSYKAKKRSAGFKAMFRSSPKSKPGSNSAEVVKPVSCEKMTVADALRIFEDQVDRFQKEVDMCTRESLASIRRTVDDLHRQQQKVVSTDMKKDFTDGFAKMIGIPKGQSLDERLVELLKPIYDLFYHGFTRNWLDGLEDFQHDSIVDIKDCLHHIDQLDIDDKNLSQAILVSSQLKLWLTKDKSCMLLLDQETPHSSLTNPISFTSALLASTLQSTKKSPVLSFFCMHRTNQSTDEEISGALALVKSLNGQLLDFVCKDRPGVDLTKVDELNSFDVLHPNVKKGMAMFSQLLSLFPERETVYIILDTFSYLSRSDRKINKLLQRLEGITKQHKHLVIKILITDPLVGSPAYEMAGISLHLQDLVSGPGTIDVKAEKRQIKKRSKKHRYDTEDEDAE</sequence>
<feature type="region of interest" description="Disordered" evidence="1">
    <location>
        <begin position="545"/>
        <end position="566"/>
    </location>
</feature>
<keyword evidence="3" id="KW-1185">Reference proteome</keyword>
<protein>
    <submittedName>
        <fullName evidence="2">Uncharacterized protein</fullName>
    </submittedName>
</protein>
<reference evidence="2" key="1">
    <citation type="submission" date="2023-06" db="EMBL/GenBank/DDBJ databases">
        <title>Genome-scale phylogeny and comparative genomics of the fungal order Sordariales.</title>
        <authorList>
            <consortium name="Lawrence Berkeley National Laboratory"/>
            <person name="Hensen N."/>
            <person name="Bonometti L."/>
            <person name="Westerberg I."/>
            <person name="Brannstrom I.O."/>
            <person name="Guillou S."/>
            <person name="Cros-Aarteil S."/>
            <person name="Calhoun S."/>
            <person name="Haridas S."/>
            <person name="Kuo A."/>
            <person name="Mondo S."/>
            <person name="Pangilinan J."/>
            <person name="Riley R."/>
            <person name="Labutti K."/>
            <person name="Andreopoulos B."/>
            <person name="Lipzen A."/>
            <person name="Chen C."/>
            <person name="Yanf M."/>
            <person name="Daum C."/>
            <person name="Ng V."/>
            <person name="Clum A."/>
            <person name="Steindorff A."/>
            <person name="Ohm R."/>
            <person name="Martin F."/>
            <person name="Silar P."/>
            <person name="Natvig D."/>
            <person name="Lalanne C."/>
            <person name="Gautier V."/>
            <person name="Ament-Velasquez S.L."/>
            <person name="Kruys A."/>
            <person name="Hutchinson M.I."/>
            <person name="Powell A.J."/>
            <person name="Barry K."/>
            <person name="Miller A.N."/>
            <person name="Grigoriev I.V."/>
            <person name="Debuchy R."/>
            <person name="Gladieux P."/>
            <person name="Thoren M.H."/>
            <person name="Johannesson H."/>
        </authorList>
    </citation>
    <scope>NUCLEOTIDE SEQUENCE</scope>
    <source>
        <strain evidence="2">CBS 540.89</strain>
    </source>
</reference>